<dbReference type="InterPro" id="IPR013785">
    <property type="entry name" value="Aldolase_TIM"/>
</dbReference>
<evidence type="ECO:0000256" key="3">
    <source>
        <dbReference type="SAM" id="SignalP"/>
    </source>
</evidence>
<evidence type="ECO:0000313" key="6">
    <source>
        <dbReference type="WBParaSite" id="jg5649"/>
    </source>
</evidence>
<reference evidence="6" key="1">
    <citation type="submission" date="2022-11" db="UniProtKB">
        <authorList>
            <consortium name="WormBaseParasite"/>
        </authorList>
    </citation>
    <scope>IDENTIFICATION</scope>
</reference>
<keyword evidence="2" id="KW-0560">Oxidoreductase</keyword>
<keyword evidence="1" id="KW-0285">Flavoprotein</keyword>
<feature type="signal peptide" evidence="3">
    <location>
        <begin position="1"/>
        <end position="18"/>
    </location>
</feature>
<dbReference type="GO" id="GO:0010181">
    <property type="term" value="F:FMN binding"/>
    <property type="evidence" value="ECO:0007669"/>
    <property type="project" value="InterPro"/>
</dbReference>
<feature type="domain" description="NADH:flavin oxidoreductase/NADH oxidase N-terminal" evidence="4">
    <location>
        <begin position="142"/>
        <end position="214"/>
    </location>
</feature>
<evidence type="ECO:0000313" key="5">
    <source>
        <dbReference type="Proteomes" id="UP000887574"/>
    </source>
</evidence>
<dbReference type="SUPFAM" id="SSF51395">
    <property type="entry name" value="FMN-linked oxidoreductases"/>
    <property type="match status" value="1"/>
</dbReference>
<dbReference type="Gene3D" id="3.20.20.70">
    <property type="entry name" value="Aldolase class I"/>
    <property type="match status" value="1"/>
</dbReference>
<dbReference type="InterPro" id="IPR051799">
    <property type="entry name" value="NADH_flavin_oxidoreductase"/>
</dbReference>
<evidence type="ECO:0000256" key="2">
    <source>
        <dbReference type="ARBA" id="ARBA00023002"/>
    </source>
</evidence>
<dbReference type="Proteomes" id="UP000887574">
    <property type="component" value="Unplaced"/>
</dbReference>
<dbReference type="WBParaSite" id="jg5649">
    <property type="protein sequence ID" value="jg5649"/>
    <property type="gene ID" value="jg5649"/>
</dbReference>
<dbReference type="Pfam" id="PF00724">
    <property type="entry name" value="Oxidored_FMN"/>
    <property type="match status" value="1"/>
</dbReference>
<proteinExistence type="predicted"/>
<keyword evidence="5" id="KW-1185">Reference proteome</keyword>
<accession>A0A915EDX4</accession>
<dbReference type="AlphaFoldDB" id="A0A915EDX4"/>
<evidence type="ECO:0000256" key="1">
    <source>
        <dbReference type="ARBA" id="ARBA00022630"/>
    </source>
</evidence>
<name>A0A915EDX4_9BILA</name>
<dbReference type="InterPro" id="IPR001155">
    <property type="entry name" value="OxRdtase_FMN_N"/>
</dbReference>
<feature type="chain" id="PRO_5037756510" evidence="3">
    <location>
        <begin position="19"/>
        <end position="256"/>
    </location>
</feature>
<evidence type="ECO:0000259" key="4">
    <source>
        <dbReference type="Pfam" id="PF00724"/>
    </source>
</evidence>
<dbReference type="PANTHER" id="PTHR43656">
    <property type="entry name" value="BINDING OXIDOREDUCTASE, PUTATIVE (AFU_ORTHOLOGUE AFUA_2G08260)-RELATED"/>
    <property type="match status" value="1"/>
</dbReference>
<dbReference type="PANTHER" id="PTHR43656:SF5">
    <property type="entry name" value="NADH:FLAVIN OXIDOREDUCTASE_NADH OXIDASE N-TERMINAL DOMAIN-CONTAINING PROTEIN"/>
    <property type="match status" value="1"/>
</dbReference>
<dbReference type="GO" id="GO:0016491">
    <property type="term" value="F:oxidoreductase activity"/>
    <property type="evidence" value="ECO:0007669"/>
    <property type="project" value="UniProtKB-KW"/>
</dbReference>
<protein>
    <submittedName>
        <fullName evidence="6">NADH:flavin oxidoreductase/NADH oxidase N-terminal domain-containing protein</fullName>
    </submittedName>
</protein>
<organism evidence="5 6">
    <name type="scientific">Ditylenchus dipsaci</name>
    <dbReference type="NCBI Taxonomy" id="166011"/>
    <lineage>
        <taxon>Eukaryota</taxon>
        <taxon>Metazoa</taxon>
        <taxon>Ecdysozoa</taxon>
        <taxon>Nematoda</taxon>
        <taxon>Chromadorea</taxon>
        <taxon>Rhabditida</taxon>
        <taxon>Tylenchina</taxon>
        <taxon>Tylenchomorpha</taxon>
        <taxon>Sphaerularioidea</taxon>
        <taxon>Anguinidae</taxon>
        <taxon>Anguininae</taxon>
        <taxon>Ditylenchus</taxon>
    </lineage>
</organism>
<keyword evidence="3" id="KW-0732">Signal</keyword>
<sequence>MLFIIALLVAGQAYLLSAGHFPTPPYDKLPHNSTSFQLLKEADQEDVILKHAWEPYSRKEPVSATPLNQPLYLPTSKATVKNRIMKAALTEHLGTFTPEKPFESGLPTQATLIYTRSLAMEVMVFSSLEMLWLTLLTSKIRTEVVERFAFAAKAAYNAGFHGVQLHGAHGYLLAQFLSPTTNLRTDQYGGSPENRLRVVIETYNAIRKEVPADDAAVMAEMIDQAGFDFIELSGGPTSSFSSITLKSRPRKEKLLP</sequence>